<evidence type="ECO:0000256" key="4">
    <source>
        <dbReference type="ARBA" id="ARBA00023163"/>
    </source>
</evidence>
<evidence type="ECO:0000256" key="5">
    <source>
        <dbReference type="ARBA" id="ARBA00025466"/>
    </source>
</evidence>
<accession>A0A1E1W2N7</accession>
<proteinExistence type="predicted"/>
<name>A0A1E1W2N7_PECGO</name>
<keyword evidence="3" id="KW-0805">Transcription regulation</keyword>
<gene>
    <name evidence="7" type="ORF">g.10147</name>
</gene>
<comment type="subunit">
    <text evidence="1">Self-associates forming complexes of several hundred monomers.</text>
</comment>
<sequence>MERRKLRRGVQVSLKQKKKLLEYITKHPELISCKVTQDFTYQDSQNLWQSIADECNKLPGATKTWKQWKKTWHDLRSNTKKREKITDGSLPPSLSMLTAAEKEALGLKTTTVSNYQETTEFIPLESENPEDNYQYVMEAQSLSEPESPPETKLFVKHRTKLKNNSSKNDSQSSNNCSFNCDLLAAHEQRKLELKEDYINFKKDYLRQKLKLIKEQTEALKTIAKELGEK</sequence>
<evidence type="ECO:0000256" key="2">
    <source>
        <dbReference type="ARBA" id="ARBA00016807"/>
    </source>
</evidence>
<organism evidence="7">
    <name type="scientific">Pectinophora gossypiella</name>
    <name type="common">Cotton pink bollworm</name>
    <name type="synonym">Depressaria gossypiella</name>
    <dbReference type="NCBI Taxonomy" id="13191"/>
    <lineage>
        <taxon>Eukaryota</taxon>
        <taxon>Metazoa</taxon>
        <taxon>Ecdysozoa</taxon>
        <taxon>Arthropoda</taxon>
        <taxon>Hexapoda</taxon>
        <taxon>Insecta</taxon>
        <taxon>Pterygota</taxon>
        <taxon>Neoptera</taxon>
        <taxon>Endopterygota</taxon>
        <taxon>Lepidoptera</taxon>
        <taxon>Glossata</taxon>
        <taxon>Ditrysia</taxon>
        <taxon>Gelechioidea</taxon>
        <taxon>Gelechiidae</taxon>
        <taxon>Apatetrinae</taxon>
        <taxon>Pectinophora</taxon>
    </lineage>
</organism>
<reference evidence="7" key="1">
    <citation type="submission" date="2015-09" db="EMBL/GenBank/DDBJ databases">
        <title>De novo assembly of Pectinophora gossypiella (Pink Bollworm) gut transcriptome.</title>
        <authorList>
            <person name="Tassone E.E."/>
        </authorList>
    </citation>
    <scope>NUCLEOTIDE SEQUENCE</scope>
</reference>
<keyword evidence="4" id="KW-0804">Transcription</keyword>
<protein>
    <recommendedName>
        <fullName evidence="2">Regulatory protein zeste</fullName>
    </recommendedName>
</protein>
<dbReference type="EMBL" id="GDQN01009817">
    <property type="protein sequence ID" value="JAT81237.1"/>
    <property type="molecule type" value="Transcribed_RNA"/>
</dbReference>
<dbReference type="InterPro" id="IPR028002">
    <property type="entry name" value="Myb_DNA-bind_5"/>
</dbReference>
<evidence type="ECO:0000313" key="7">
    <source>
        <dbReference type="EMBL" id="JAT81237.1"/>
    </source>
</evidence>
<dbReference type="AlphaFoldDB" id="A0A1E1W2N7"/>
<comment type="function">
    <text evidence="5">Involved in transvection phenomena (= synapsis-dependent gene expression), where the synaptic pairing of chromosomes carrying genes with which zeste interacts influences the expression of these genes. Zeste binds to DNA and stimulates transcription from a nearby promoter.</text>
</comment>
<evidence type="ECO:0000259" key="6">
    <source>
        <dbReference type="Pfam" id="PF13873"/>
    </source>
</evidence>
<feature type="domain" description="Myb/SANT-like DNA-binding" evidence="6">
    <location>
        <begin position="8"/>
        <end position="82"/>
    </location>
</feature>
<evidence type="ECO:0000256" key="1">
    <source>
        <dbReference type="ARBA" id="ARBA00011764"/>
    </source>
</evidence>
<dbReference type="Pfam" id="PF13873">
    <property type="entry name" value="Myb_DNA-bind_5"/>
    <property type="match status" value="1"/>
</dbReference>
<dbReference type="OrthoDB" id="7543230at2759"/>
<evidence type="ECO:0000256" key="3">
    <source>
        <dbReference type="ARBA" id="ARBA00023015"/>
    </source>
</evidence>